<sequence length="87" mass="9457">MNDYAAAELSVEIGSPSDTLEFVSLEGFKVVFDSGLTIDIPGLVTAALKHPTQFGGRRGALLFLRNPHRTTLNGDLDDLPREALRCK</sequence>
<reference evidence="2" key="1">
    <citation type="submission" date="2024-06" db="EMBL/GenBank/DDBJ databases">
        <title>Multi-omics analyses provide insights into the biosynthesis of the anticancer antibiotic pleurotin in Hohenbuehelia grisea.</title>
        <authorList>
            <person name="Weaver J.A."/>
            <person name="Alberti F."/>
        </authorList>
    </citation>
    <scope>NUCLEOTIDE SEQUENCE [LARGE SCALE GENOMIC DNA]</scope>
    <source>
        <strain evidence="2">T-177</strain>
    </source>
</reference>
<evidence type="ECO:0000313" key="2">
    <source>
        <dbReference type="Proteomes" id="UP001556367"/>
    </source>
</evidence>
<gene>
    <name evidence="1" type="ORF">HGRIS_011277</name>
</gene>
<keyword evidence="2" id="KW-1185">Reference proteome</keyword>
<evidence type="ECO:0000313" key="1">
    <source>
        <dbReference type="EMBL" id="KAL0959567.1"/>
    </source>
</evidence>
<organism evidence="1 2">
    <name type="scientific">Hohenbuehelia grisea</name>
    <dbReference type="NCBI Taxonomy" id="104357"/>
    <lineage>
        <taxon>Eukaryota</taxon>
        <taxon>Fungi</taxon>
        <taxon>Dikarya</taxon>
        <taxon>Basidiomycota</taxon>
        <taxon>Agaricomycotina</taxon>
        <taxon>Agaricomycetes</taxon>
        <taxon>Agaricomycetidae</taxon>
        <taxon>Agaricales</taxon>
        <taxon>Pleurotineae</taxon>
        <taxon>Pleurotaceae</taxon>
        <taxon>Hohenbuehelia</taxon>
    </lineage>
</organism>
<name>A0ABR3JWT1_9AGAR</name>
<proteinExistence type="predicted"/>
<dbReference type="Proteomes" id="UP001556367">
    <property type="component" value="Unassembled WGS sequence"/>
</dbReference>
<dbReference type="EMBL" id="JASNQZ010000002">
    <property type="protein sequence ID" value="KAL0959567.1"/>
    <property type="molecule type" value="Genomic_DNA"/>
</dbReference>
<protein>
    <submittedName>
        <fullName evidence="1">Uncharacterized protein</fullName>
    </submittedName>
</protein>
<comment type="caution">
    <text evidence="1">The sequence shown here is derived from an EMBL/GenBank/DDBJ whole genome shotgun (WGS) entry which is preliminary data.</text>
</comment>
<accession>A0ABR3JWT1</accession>